<dbReference type="EMBL" id="MUAL01000006">
    <property type="protein sequence ID" value="OOR30473.1"/>
    <property type="molecule type" value="Genomic_DNA"/>
</dbReference>
<protein>
    <submittedName>
        <fullName evidence="1">Uncharacterized protein</fullName>
    </submittedName>
</protein>
<dbReference type="Proteomes" id="UP000191124">
    <property type="component" value="Unassembled WGS sequence"/>
</dbReference>
<evidence type="ECO:0000313" key="1">
    <source>
        <dbReference type="EMBL" id="OOR30473.1"/>
    </source>
</evidence>
<organism evidence="1 2">
    <name type="scientific">Bacillus cereus</name>
    <dbReference type="NCBI Taxonomy" id="1396"/>
    <lineage>
        <taxon>Bacteria</taxon>
        <taxon>Bacillati</taxon>
        <taxon>Bacillota</taxon>
        <taxon>Bacilli</taxon>
        <taxon>Bacillales</taxon>
        <taxon>Bacillaceae</taxon>
        <taxon>Bacillus</taxon>
        <taxon>Bacillus cereus group</taxon>
    </lineage>
</organism>
<comment type="caution">
    <text evidence="1">The sequence shown here is derived from an EMBL/GenBank/DDBJ whole genome shotgun (WGS) entry which is preliminary data.</text>
</comment>
<sequence>MGILERKWFLLYIQNRNPSTDFGFSMCDEIRNHLRIFVSLVTCKYTGWGSSKSVKHYRIAPLL</sequence>
<evidence type="ECO:0000313" key="2">
    <source>
        <dbReference type="Proteomes" id="UP000191124"/>
    </source>
</evidence>
<proteinExistence type="predicted"/>
<accession>A0A1S9V7N2</accession>
<name>A0A1S9V7N2_BACCE</name>
<gene>
    <name evidence="1" type="ORF">BW892_06555</name>
</gene>
<dbReference type="AlphaFoldDB" id="A0A1S9V7N2"/>
<reference evidence="1 2" key="1">
    <citation type="submission" date="2017-01" db="EMBL/GenBank/DDBJ databases">
        <title>Bacillus cereus isolates.</title>
        <authorList>
            <person name="Beno S.M."/>
        </authorList>
    </citation>
    <scope>NUCLEOTIDE SEQUENCE [LARGE SCALE GENOMIC DNA]</scope>
    <source>
        <strain evidence="1 2">FSL M7-1219</strain>
    </source>
</reference>